<evidence type="ECO:0000256" key="7">
    <source>
        <dbReference type="ARBA" id="ARBA00023303"/>
    </source>
</evidence>
<evidence type="ECO:0000313" key="11">
    <source>
        <dbReference type="EMBL" id="KAK9759538.1"/>
    </source>
</evidence>
<dbReference type="Gene3D" id="1.10.287.70">
    <property type="match status" value="1"/>
</dbReference>
<evidence type="ECO:0000256" key="2">
    <source>
        <dbReference type="ARBA" id="ARBA00022448"/>
    </source>
</evidence>
<keyword evidence="12" id="KW-1185">Reference proteome</keyword>
<evidence type="ECO:0000256" key="9">
    <source>
        <dbReference type="SAM" id="Phobius"/>
    </source>
</evidence>
<accession>A0ABR2WDF7</accession>
<dbReference type="Proteomes" id="UP001479436">
    <property type="component" value="Unassembled WGS sequence"/>
</dbReference>
<protein>
    <submittedName>
        <fullName evidence="11">Potassium channel</fullName>
    </submittedName>
</protein>
<evidence type="ECO:0000256" key="1">
    <source>
        <dbReference type="ARBA" id="ARBA00004141"/>
    </source>
</evidence>
<keyword evidence="6 9" id="KW-0472">Membrane</keyword>
<reference evidence="11 12" key="1">
    <citation type="submission" date="2023-04" db="EMBL/GenBank/DDBJ databases">
        <title>Genome of Basidiobolus ranarum AG-B5.</title>
        <authorList>
            <person name="Stajich J.E."/>
            <person name="Carter-House D."/>
            <person name="Gryganskyi A."/>
        </authorList>
    </citation>
    <scope>NUCLEOTIDE SEQUENCE [LARGE SCALE GENOMIC DNA]</scope>
    <source>
        <strain evidence="11 12">AG-B5</strain>
    </source>
</reference>
<dbReference type="SUPFAM" id="SSF81324">
    <property type="entry name" value="Voltage-gated potassium channels"/>
    <property type="match status" value="1"/>
</dbReference>
<organism evidence="11 12">
    <name type="scientific">Basidiobolus ranarum</name>
    <dbReference type="NCBI Taxonomy" id="34480"/>
    <lineage>
        <taxon>Eukaryota</taxon>
        <taxon>Fungi</taxon>
        <taxon>Fungi incertae sedis</taxon>
        <taxon>Zoopagomycota</taxon>
        <taxon>Entomophthoromycotina</taxon>
        <taxon>Basidiobolomycetes</taxon>
        <taxon>Basidiobolales</taxon>
        <taxon>Basidiobolaceae</taxon>
        <taxon>Basidiobolus</taxon>
    </lineage>
</organism>
<dbReference type="GO" id="GO:0034220">
    <property type="term" value="P:monoatomic ion transmembrane transport"/>
    <property type="evidence" value="ECO:0007669"/>
    <property type="project" value="UniProtKB-KW"/>
</dbReference>
<evidence type="ECO:0000256" key="3">
    <source>
        <dbReference type="ARBA" id="ARBA00022692"/>
    </source>
</evidence>
<dbReference type="InterPro" id="IPR013099">
    <property type="entry name" value="K_chnl_dom"/>
</dbReference>
<keyword evidence="8" id="KW-0175">Coiled coil</keyword>
<evidence type="ECO:0000256" key="4">
    <source>
        <dbReference type="ARBA" id="ARBA00022989"/>
    </source>
</evidence>
<evidence type="ECO:0000256" key="6">
    <source>
        <dbReference type="ARBA" id="ARBA00023136"/>
    </source>
</evidence>
<keyword evidence="5" id="KW-0406">Ion transport</keyword>
<feature type="transmembrane region" description="Helical" evidence="9">
    <location>
        <begin position="46"/>
        <end position="67"/>
    </location>
</feature>
<gene>
    <name evidence="11" type="primary">TOK1_6</name>
    <name evidence="11" type="ORF">K7432_017382</name>
</gene>
<name>A0ABR2WDF7_9FUNG</name>
<evidence type="ECO:0000259" key="10">
    <source>
        <dbReference type="Pfam" id="PF07885"/>
    </source>
</evidence>
<keyword evidence="4 9" id="KW-1133">Transmembrane helix</keyword>
<evidence type="ECO:0000256" key="8">
    <source>
        <dbReference type="SAM" id="Coils"/>
    </source>
</evidence>
<dbReference type="InterPro" id="IPR003280">
    <property type="entry name" value="2pore_dom_K_chnl"/>
</dbReference>
<proteinExistence type="predicted"/>
<sequence length="194" mass="22450">MFRLLGSTLFFLTEKNWSYFEALYFCFIAFRTIGYGDFVPTSPFGQAIFVFYVFVGVGTVTYLVSVVTEDCSKRLKQHVINVEHRRKAGALPTDDAFLLRNLEPKQFTPDQVKELIQMAKKLERNMQRILKRGNNQMNNGGIRRRASFSARDNIELSQNISQSEWALMSSYHEKFNRIIVVIQNHLIHEGLATT</sequence>
<keyword evidence="3 9" id="KW-0812">Transmembrane</keyword>
<evidence type="ECO:0000313" key="12">
    <source>
        <dbReference type="Proteomes" id="UP001479436"/>
    </source>
</evidence>
<dbReference type="PANTHER" id="PTHR11003">
    <property type="entry name" value="POTASSIUM CHANNEL, SUBFAMILY K"/>
    <property type="match status" value="1"/>
</dbReference>
<comment type="caution">
    <text evidence="11">The sequence shown here is derived from an EMBL/GenBank/DDBJ whole genome shotgun (WGS) entry which is preliminary data.</text>
</comment>
<keyword evidence="2" id="KW-0813">Transport</keyword>
<dbReference type="PANTHER" id="PTHR11003:SF291">
    <property type="entry name" value="IP11374P"/>
    <property type="match status" value="1"/>
</dbReference>
<keyword evidence="7 11" id="KW-0407">Ion channel</keyword>
<evidence type="ECO:0000256" key="5">
    <source>
        <dbReference type="ARBA" id="ARBA00023065"/>
    </source>
</evidence>
<dbReference type="EMBL" id="JASJQH010003700">
    <property type="protein sequence ID" value="KAK9759538.1"/>
    <property type="molecule type" value="Genomic_DNA"/>
</dbReference>
<dbReference type="Pfam" id="PF07885">
    <property type="entry name" value="Ion_trans_2"/>
    <property type="match status" value="1"/>
</dbReference>
<feature type="domain" description="Potassium channel" evidence="10">
    <location>
        <begin position="4"/>
        <end position="69"/>
    </location>
</feature>
<comment type="subcellular location">
    <subcellularLocation>
        <location evidence="1">Membrane</location>
        <topology evidence="1">Multi-pass membrane protein</topology>
    </subcellularLocation>
</comment>
<feature type="coiled-coil region" evidence="8">
    <location>
        <begin position="112"/>
        <end position="139"/>
    </location>
</feature>